<dbReference type="Pfam" id="PF22669">
    <property type="entry name" value="Exo_endo_phos2"/>
    <property type="match status" value="1"/>
</dbReference>
<dbReference type="InterPro" id="IPR036691">
    <property type="entry name" value="Endo/exonu/phosph_ase_sf"/>
</dbReference>
<keyword evidence="3" id="KW-1185">Reference proteome</keyword>
<dbReference type="SUPFAM" id="SSF56219">
    <property type="entry name" value="DNase I-like"/>
    <property type="match status" value="1"/>
</dbReference>
<dbReference type="SUPFAM" id="SSF51101">
    <property type="entry name" value="Mannose-binding lectins"/>
    <property type="match status" value="1"/>
</dbReference>
<sequence length="459" mass="49734">MKPSTLRRKSRALKAAAAAALVFPTACHAATSGNFSILSMNVAGLPAFLNGNDVPGDKATNHKLIGQKFNEYGYDVIHVQEDFNYHAHLYSTNTHPHRTPTSGGVPLGSGLNTLSRHPYLDFRRIKWNTCSNQDSADCLTPKGFTFMRVALATDSSSSSTVYADFYNLHADAGVSSADLVARQDNVRQLAEYITRWSAGNAVVVYGDFNSRYSRGGDTGIRTLLAAGMRDPWVELRRDGRVPAPGEEDACGNPVAGDARCETVDKVFYRSGPLVGLKAREFAYDGLRFLQADGKSVLSDHNPVRVELSWEGSRKLRQSALFGGEGEGAAWFSDAVGLERVDKPRVAVVRFRGASRLDGVGLTLRSGEVFKHGGSGGNEVALTLGEAEYWTEAELCKGEKSGKVRNFYIRAATSAGRTLAAGTRTRDCATFRAPSGWHIVGFVGQDGDEMDQLAFVYAPM</sequence>
<dbReference type="Proteomes" id="UP001583172">
    <property type="component" value="Unassembled WGS sequence"/>
</dbReference>
<proteinExistence type="predicted"/>
<dbReference type="Gene3D" id="2.100.10.30">
    <property type="entry name" value="Jacalin-like lectin domain"/>
    <property type="match status" value="1"/>
</dbReference>
<comment type="caution">
    <text evidence="2">The sequence shown here is derived from an EMBL/GenBank/DDBJ whole genome shotgun (WGS) entry which is preliminary data.</text>
</comment>
<evidence type="ECO:0000313" key="3">
    <source>
        <dbReference type="Proteomes" id="UP001583172"/>
    </source>
</evidence>
<dbReference type="InterPro" id="IPR000300">
    <property type="entry name" value="IPPc"/>
</dbReference>
<dbReference type="InterPro" id="IPR038772">
    <property type="entry name" value="Sph/SMPD2-like"/>
</dbReference>
<feature type="domain" description="Jacalin-type lectin" evidence="1">
    <location>
        <begin position="328"/>
        <end position="458"/>
    </location>
</feature>
<evidence type="ECO:0000259" key="1">
    <source>
        <dbReference type="SMART" id="SM00915"/>
    </source>
</evidence>
<reference evidence="2 3" key="1">
    <citation type="journal article" date="2024" name="Commun. Biol.">
        <title>Comparative genomic analysis of thermophilic fungi reveals convergent evolutionary adaptations and gene losses.</title>
        <authorList>
            <person name="Steindorff A.S."/>
            <person name="Aguilar-Pontes M.V."/>
            <person name="Robinson A.J."/>
            <person name="Andreopoulos B."/>
            <person name="LaButti K."/>
            <person name="Kuo A."/>
            <person name="Mondo S."/>
            <person name="Riley R."/>
            <person name="Otillar R."/>
            <person name="Haridas S."/>
            <person name="Lipzen A."/>
            <person name="Grimwood J."/>
            <person name="Schmutz J."/>
            <person name="Clum A."/>
            <person name="Reid I.D."/>
            <person name="Moisan M.C."/>
            <person name="Butler G."/>
            <person name="Nguyen T.T.M."/>
            <person name="Dewar K."/>
            <person name="Conant G."/>
            <person name="Drula E."/>
            <person name="Henrissat B."/>
            <person name="Hansel C."/>
            <person name="Singer S."/>
            <person name="Hutchinson M.I."/>
            <person name="de Vries R.P."/>
            <person name="Natvig D.O."/>
            <person name="Powell A.J."/>
            <person name="Tsang A."/>
            <person name="Grigoriev I.V."/>
        </authorList>
    </citation>
    <scope>NUCLEOTIDE SEQUENCE [LARGE SCALE GENOMIC DNA]</scope>
    <source>
        <strain evidence="2 3">CBS 620.91</strain>
    </source>
</reference>
<dbReference type="Pfam" id="PF01419">
    <property type="entry name" value="Jacalin"/>
    <property type="match status" value="1"/>
</dbReference>
<dbReference type="Gene3D" id="3.60.10.10">
    <property type="entry name" value="Endonuclease/exonuclease/phosphatase"/>
    <property type="match status" value="1"/>
</dbReference>
<dbReference type="EMBL" id="JAZGSY010000164">
    <property type="protein sequence ID" value="KAL1839325.1"/>
    <property type="molecule type" value="Genomic_DNA"/>
</dbReference>
<accession>A0ABR3VBU7</accession>
<dbReference type="PANTHER" id="PTHR16320:SF1">
    <property type="entry name" value="SPHINGOMYELINASE DDB_G0288017"/>
    <property type="match status" value="1"/>
</dbReference>
<gene>
    <name evidence="2" type="ORF">VTJ49DRAFT_1653</name>
</gene>
<organism evidence="2 3">
    <name type="scientific">Humicola insolens</name>
    <name type="common">Soft-rot fungus</name>
    <dbReference type="NCBI Taxonomy" id="85995"/>
    <lineage>
        <taxon>Eukaryota</taxon>
        <taxon>Fungi</taxon>
        <taxon>Dikarya</taxon>
        <taxon>Ascomycota</taxon>
        <taxon>Pezizomycotina</taxon>
        <taxon>Sordariomycetes</taxon>
        <taxon>Sordariomycetidae</taxon>
        <taxon>Sordariales</taxon>
        <taxon>Chaetomiaceae</taxon>
        <taxon>Mycothermus</taxon>
    </lineage>
</organism>
<dbReference type="PANTHER" id="PTHR16320">
    <property type="entry name" value="SPHINGOMYELINASE FAMILY MEMBER"/>
    <property type="match status" value="1"/>
</dbReference>
<dbReference type="SMART" id="SM00915">
    <property type="entry name" value="Jacalin"/>
    <property type="match status" value="1"/>
</dbReference>
<dbReference type="InterPro" id="IPR036404">
    <property type="entry name" value="Jacalin-like_lectin_dom_sf"/>
</dbReference>
<dbReference type="InterPro" id="IPR001229">
    <property type="entry name" value="Jacalin-like_lectin_dom"/>
</dbReference>
<dbReference type="CDD" id="cd09615">
    <property type="entry name" value="Jacalin_EEP"/>
    <property type="match status" value="1"/>
</dbReference>
<protein>
    <recommendedName>
        <fullName evidence="1">Jacalin-type lectin domain-containing protein</fullName>
    </recommendedName>
</protein>
<name>A0ABR3VBU7_HUMIN</name>
<evidence type="ECO:0000313" key="2">
    <source>
        <dbReference type="EMBL" id="KAL1839325.1"/>
    </source>
</evidence>